<dbReference type="InterPro" id="IPR001810">
    <property type="entry name" value="F-box_dom"/>
</dbReference>
<reference evidence="7" key="1">
    <citation type="submission" date="2021-02" db="EMBL/GenBank/DDBJ databases">
        <authorList>
            <person name="Nowell W R."/>
        </authorList>
    </citation>
    <scope>NUCLEOTIDE SEQUENCE</scope>
</reference>
<dbReference type="PRINTS" id="PR00078">
    <property type="entry name" value="G3PDHDRGNASE"/>
</dbReference>
<feature type="domain" description="F-box" evidence="6">
    <location>
        <begin position="1"/>
        <end position="36"/>
    </location>
</feature>
<evidence type="ECO:0000313" key="8">
    <source>
        <dbReference type="EMBL" id="CAF0813416.1"/>
    </source>
</evidence>
<dbReference type="EMBL" id="CAJNOL010000054">
    <property type="protein sequence ID" value="CAF0795442.1"/>
    <property type="molecule type" value="Genomic_DNA"/>
</dbReference>
<evidence type="ECO:0000313" key="9">
    <source>
        <dbReference type="Proteomes" id="UP000663870"/>
    </source>
</evidence>
<dbReference type="GO" id="GO:0005829">
    <property type="term" value="C:cytosol"/>
    <property type="evidence" value="ECO:0007669"/>
    <property type="project" value="TreeGrafter"/>
</dbReference>
<evidence type="ECO:0000256" key="5">
    <source>
        <dbReference type="ARBA" id="ARBA00047698"/>
    </source>
</evidence>
<dbReference type="InterPro" id="IPR020828">
    <property type="entry name" value="GlycerAld_3-P_DH_NAD(P)-bd"/>
</dbReference>
<dbReference type="Gene3D" id="3.30.360.10">
    <property type="entry name" value="Dihydrodipicolinate Reductase, domain 2"/>
    <property type="match status" value="1"/>
</dbReference>
<evidence type="ECO:0000256" key="1">
    <source>
        <dbReference type="ARBA" id="ARBA00007406"/>
    </source>
</evidence>
<keyword evidence="9" id="KW-1185">Reference proteome</keyword>
<proteinExistence type="inferred from homology"/>
<evidence type="ECO:0000313" key="7">
    <source>
        <dbReference type="EMBL" id="CAF0795442.1"/>
    </source>
</evidence>
<dbReference type="EMBL" id="CAJNOH010000051">
    <property type="protein sequence ID" value="CAF0813416.1"/>
    <property type="molecule type" value="Genomic_DNA"/>
</dbReference>
<comment type="subunit">
    <text evidence="2">Homotetramer.</text>
</comment>
<dbReference type="SMART" id="SM00846">
    <property type="entry name" value="Gp_dh_N"/>
    <property type="match status" value="1"/>
</dbReference>
<evidence type="ECO:0000256" key="2">
    <source>
        <dbReference type="ARBA" id="ARBA00011881"/>
    </source>
</evidence>
<dbReference type="InterPro" id="IPR036291">
    <property type="entry name" value="NAD(P)-bd_dom_sf"/>
</dbReference>
<keyword evidence="4" id="KW-0520">NAD</keyword>
<comment type="caution">
    <text evidence="7">The sequence shown here is derived from an EMBL/GenBank/DDBJ whole genome shotgun (WGS) entry which is preliminary data.</text>
</comment>
<dbReference type="AlphaFoldDB" id="A0A813SH26"/>
<dbReference type="FunFam" id="3.30.360.10:FF:000001">
    <property type="entry name" value="Glyceraldehyde-3-phosphate dehydrogenase"/>
    <property type="match status" value="1"/>
</dbReference>
<dbReference type="SUPFAM" id="SSF55347">
    <property type="entry name" value="Glyceraldehyde-3-phosphate dehydrogenase-like, C-terminal domain"/>
    <property type="match status" value="1"/>
</dbReference>
<dbReference type="Gene3D" id="3.40.50.720">
    <property type="entry name" value="NAD(P)-binding Rossmann-like Domain"/>
    <property type="match status" value="1"/>
</dbReference>
<keyword evidence="3" id="KW-0560">Oxidoreductase</keyword>
<dbReference type="PANTHER" id="PTHR10836">
    <property type="entry name" value="GLYCERALDEHYDE 3-PHOSPHATE DEHYDROGENASE"/>
    <property type="match status" value="1"/>
</dbReference>
<dbReference type="CDD" id="cd18126">
    <property type="entry name" value="GAPDH_I_C"/>
    <property type="match status" value="1"/>
</dbReference>
<accession>A0A813SH26</accession>
<dbReference type="Proteomes" id="UP000663854">
    <property type="component" value="Unassembled WGS sequence"/>
</dbReference>
<dbReference type="InterPro" id="IPR020829">
    <property type="entry name" value="GlycerAld_3-P_DH_cat"/>
</dbReference>
<comment type="similarity">
    <text evidence="1">Belongs to the glyceraldehyde-3-phosphate dehydrogenase family.</text>
</comment>
<protein>
    <recommendedName>
        <fullName evidence="6">F-box domain-containing protein</fullName>
    </recommendedName>
</protein>
<name>A0A813SH26_9BILA</name>
<evidence type="ECO:0000259" key="6">
    <source>
        <dbReference type="PROSITE" id="PS50181"/>
    </source>
</evidence>
<gene>
    <name evidence="7" type="ORF">JXQ802_LOCUS3943</name>
    <name evidence="8" type="ORF">PYM288_LOCUS5209</name>
</gene>
<dbReference type="Pfam" id="PF02800">
    <property type="entry name" value="Gp_dh_C"/>
    <property type="match status" value="1"/>
</dbReference>
<dbReference type="Proteomes" id="UP000663870">
    <property type="component" value="Unassembled WGS sequence"/>
</dbReference>
<sequence>MEILPNEILLHIFSYLEWFDMLTSFWSLNIRFNSLVCSIFSINDNRLNSGLLITHGLSYNKCCSILFPLILNSSPLSSSIQRIHFDGSNSIASDLCYEWLFNDKKLLHFPNLKSLVLGQCGSIKPIVQSLSYLVQHQLDELTLTFNKHIPKLRCFSLKTFINNDSNIIYLKWLLNNINYVEKLQLQLRSDKLIETSRQNILKSFIDASFIRQYCLPDTISNLIYFDFYICSECQLSFNDVEKITNSFKIHSFFIDHQWTNVKCLFDPIMSSQHLFSSFNNTSQISDNFIDYSYIFNWPRTGDIWFKMYPSLYFFLEQFTELSPNISCVKIPDDLRMNALNTVRYAEFRLPSCHIGRSDVIHIGKHLVPFLSTYMPHLQTLRLWRSDDFPWTTIRPDYKERRYYEASVLQWRKKEPSKIPWSQLGVEYVLESTGVFTTVDKCKPHLETGAKKVIITASSTDAPIFVMGVNEDKYTGKETIISNASCKTNCLAPLAKVVHEKFGIIEALIITVHSYTATEKIVDGSSNKDWQGKDGDVQYIISSSPGAANDVGKLIPDLNGKLTGIAFRVPTPNVSVVYLTARLSNGVKYEEICAAIKEATYGPLKNILSYTDDEVVSTDFIGDIHSLIFHVKAGISFNDNSVKPIVWCDNEYGYSNRIVDLIKYITKKDLQQSI</sequence>
<evidence type="ECO:0000256" key="4">
    <source>
        <dbReference type="ARBA" id="ARBA00023027"/>
    </source>
</evidence>
<organism evidence="7 9">
    <name type="scientific">Rotaria sordida</name>
    <dbReference type="NCBI Taxonomy" id="392033"/>
    <lineage>
        <taxon>Eukaryota</taxon>
        <taxon>Metazoa</taxon>
        <taxon>Spiralia</taxon>
        <taxon>Gnathifera</taxon>
        <taxon>Rotifera</taxon>
        <taxon>Eurotatoria</taxon>
        <taxon>Bdelloidea</taxon>
        <taxon>Philodinida</taxon>
        <taxon>Philodinidae</taxon>
        <taxon>Rotaria</taxon>
    </lineage>
</organism>
<dbReference type="SUPFAM" id="SSF51735">
    <property type="entry name" value="NAD(P)-binding Rossmann-fold domains"/>
    <property type="match status" value="1"/>
</dbReference>
<dbReference type="GO" id="GO:0006096">
    <property type="term" value="P:glycolytic process"/>
    <property type="evidence" value="ECO:0007669"/>
    <property type="project" value="TreeGrafter"/>
</dbReference>
<evidence type="ECO:0000256" key="3">
    <source>
        <dbReference type="ARBA" id="ARBA00023002"/>
    </source>
</evidence>
<comment type="catalytic activity">
    <reaction evidence="5">
        <text>D-glyceraldehyde 3-phosphate + phosphate + NAD(+) = (2R)-3-phospho-glyceroyl phosphate + NADH + H(+)</text>
        <dbReference type="Rhea" id="RHEA:10300"/>
        <dbReference type="ChEBI" id="CHEBI:15378"/>
        <dbReference type="ChEBI" id="CHEBI:43474"/>
        <dbReference type="ChEBI" id="CHEBI:57540"/>
        <dbReference type="ChEBI" id="CHEBI:57604"/>
        <dbReference type="ChEBI" id="CHEBI:57945"/>
        <dbReference type="ChEBI" id="CHEBI:59776"/>
        <dbReference type="EC" id="1.2.1.12"/>
    </reaction>
</comment>
<dbReference type="PANTHER" id="PTHR10836:SF76">
    <property type="entry name" value="GLYCERALDEHYDE-3-PHOSPHATE DEHYDROGENASE-RELATED"/>
    <property type="match status" value="1"/>
</dbReference>
<dbReference type="GO" id="GO:0051287">
    <property type="term" value="F:NAD binding"/>
    <property type="evidence" value="ECO:0007669"/>
    <property type="project" value="InterPro"/>
</dbReference>
<dbReference type="GO" id="GO:0004365">
    <property type="term" value="F:glyceraldehyde-3-phosphate dehydrogenase (NAD+) (phosphorylating) activity"/>
    <property type="evidence" value="ECO:0007669"/>
    <property type="project" value="UniProtKB-EC"/>
</dbReference>
<dbReference type="PROSITE" id="PS50181">
    <property type="entry name" value="FBOX"/>
    <property type="match status" value="1"/>
</dbReference>
<dbReference type="InterPro" id="IPR020831">
    <property type="entry name" value="GlycerAld/Erythrose_P_DH"/>
</dbReference>